<evidence type="ECO:0000256" key="12">
    <source>
        <dbReference type="ARBA" id="ARBA00029757"/>
    </source>
</evidence>
<evidence type="ECO:0000256" key="2">
    <source>
        <dbReference type="ARBA" id="ARBA00004870"/>
    </source>
</evidence>
<evidence type="ECO:0000256" key="4">
    <source>
        <dbReference type="ARBA" id="ARBA00016436"/>
    </source>
</evidence>
<dbReference type="GO" id="GO:0005524">
    <property type="term" value="F:ATP binding"/>
    <property type="evidence" value="ECO:0007669"/>
    <property type="project" value="UniProtKB-UniRule"/>
</dbReference>
<dbReference type="Pfam" id="PF02606">
    <property type="entry name" value="LpxK"/>
    <property type="match status" value="1"/>
</dbReference>
<evidence type="ECO:0000256" key="6">
    <source>
        <dbReference type="ARBA" id="ARBA00022556"/>
    </source>
</evidence>
<evidence type="ECO:0000256" key="11">
    <source>
        <dbReference type="ARBA" id="ARBA00023098"/>
    </source>
</evidence>
<feature type="binding site" evidence="13">
    <location>
        <begin position="22"/>
        <end position="29"/>
    </location>
    <ligand>
        <name>ATP</name>
        <dbReference type="ChEBI" id="CHEBI:30616"/>
    </ligand>
</feature>
<gene>
    <name evidence="13" type="primary">lpxK</name>
    <name evidence="14" type="ORF">SAMN02982931_02081</name>
</gene>
<protein>
    <recommendedName>
        <fullName evidence="4 13">Tetraacyldisaccharide 4'-kinase</fullName>
        <ecNumber evidence="3 13">2.7.1.130</ecNumber>
    </recommendedName>
    <alternativeName>
        <fullName evidence="12 13">Lipid A 4'-kinase</fullName>
    </alternativeName>
</protein>
<dbReference type="AlphaFoldDB" id="A0A1G6C5F1"/>
<comment type="similarity">
    <text evidence="13">Belongs to the LpxK family.</text>
</comment>
<dbReference type="EMBL" id="FMXQ01000004">
    <property type="protein sequence ID" value="SDB28092.1"/>
    <property type="molecule type" value="Genomic_DNA"/>
</dbReference>
<dbReference type="InterPro" id="IPR003758">
    <property type="entry name" value="LpxK"/>
</dbReference>
<dbReference type="GO" id="GO:0009029">
    <property type="term" value="F:lipid-A 4'-kinase activity"/>
    <property type="evidence" value="ECO:0007669"/>
    <property type="project" value="UniProtKB-UniRule"/>
</dbReference>
<keyword evidence="6 13" id="KW-0441">Lipid A biosynthesis</keyword>
<evidence type="ECO:0000256" key="5">
    <source>
        <dbReference type="ARBA" id="ARBA00022516"/>
    </source>
</evidence>
<dbReference type="NCBIfam" id="TIGR00682">
    <property type="entry name" value="lpxK"/>
    <property type="match status" value="1"/>
</dbReference>
<dbReference type="GO" id="GO:0005886">
    <property type="term" value="C:plasma membrane"/>
    <property type="evidence" value="ECO:0007669"/>
    <property type="project" value="TreeGrafter"/>
</dbReference>
<dbReference type="GO" id="GO:0009244">
    <property type="term" value="P:lipopolysaccharide core region biosynthetic process"/>
    <property type="evidence" value="ECO:0007669"/>
    <property type="project" value="TreeGrafter"/>
</dbReference>
<dbReference type="STRING" id="665467.SAMN02982931_02081"/>
<sequence length="308" mass="32416">MRMNKPPLFRPPVPVICVGNFVVGGAGKTPTAIALARIARRQGLKPGFLASGYGGSEAGPMMVDAATDTADRVGDEPLLLAAVAPTAIGKDRAASARILLEHGVTVIIMDDGFQNPTLAKDVSFACVDAGAGIGNGMMIPSGPLRAPLDLQLRRADALIVIGDGDRADPLIRAAARSGRPTLRAALKPVRVREWRKTPILAFAGIGRPEKFFASLRDIDAPLTETVGFPDHHRFDVAEAGRLLAKADAGNLRLVTTEKDLIRLKGATGRLADLRDRAEAFPIVLEFENPVAADEMVRDAVLGAAVGSG</sequence>
<evidence type="ECO:0000256" key="1">
    <source>
        <dbReference type="ARBA" id="ARBA00002274"/>
    </source>
</evidence>
<keyword evidence="11 13" id="KW-0443">Lipid metabolism</keyword>
<evidence type="ECO:0000256" key="7">
    <source>
        <dbReference type="ARBA" id="ARBA00022679"/>
    </source>
</evidence>
<name>A0A1G6C5F1_9HYPH</name>
<dbReference type="HAMAP" id="MF_00409">
    <property type="entry name" value="LpxK"/>
    <property type="match status" value="1"/>
</dbReference>
<dbReference type="EC" id="2.7.1.130" evidence="3 13"/>
<keyword evidence="15" id="KW-1185">Reference proteome</keyword>
<organism evidence="14 15">
    <name type="scientific">Bauldia litoralis</name>
    <dbReference type="NCBI Taxonomy" id="665467"/>
    <lineage>
        <taxon>Bacteria</taxon>
        <taxon>Pseudomonadati</taxon>
        <taxon>Pseudomonadota</taxon>
        <taxon>Alphaproteobacteria</taxon>
        <taxon>Hyphomicrobiales</taxon>
        <taxon>Kaistiaceae</taxon>
        <taxon>Bauldia</taxon>
    </lineage>
</organism>
<keyword evidence="8 13" id="KW-0547">Nucleotide-binding</keyword>
<dbReference type="InterPro" id="IPR027417">
    <property type="entry name" value="P-loop_NTPase"/>
</dbReference>
<dbReference type="GO" id="GO:0009245">
    <property type="term" value="P:lipid A biosynthetic process"/>
    <property type="evidence" value="ECO:0007669"/>
    <property type="project" value="UniProtKB-UniRule"/>
</dbReference>
<keyword evidence="5 13" id="KW-0444">Lipid biosynthesis</keyword>
<evidence type="ECO:0000256" key="10">
    <source>
        <dbReference type="ARBA" id="ARBA00022840"/>
    </source>
</evidence>
<keyword evidence="7 13" id="KW-0808">Transferase</keyword>
<dbReference type="PANTHER" id="PTHR42724">
    <property type="entry name" value="TETRAACYLDISACCHARIDE 4'-KINASE"/>
    <property type="match status" value="1"/>
</dbReference>
<evidence type="ECO:0000256" key="8">
    <source>
        <dbReference type="ARBA" id="ARBA00022741"/>
    </source>
</evidence>
<evidence type="ECO:0000256" key="13">
    <source>
        <dbReference type="HAMAP-Rule" id="MF_00409"/>
    </source>
</evidence>
<comment type="function">
    <text evidence="1 13">Transfers the gamma-phosphate of ATP to the 4'-position of a tetraacyldisaccharide 1-phosphate intermediate (termed DS-1-P) to form tetraacyldisaccharide 1,4'-bis-phosphate (lipid IVA).</text>
</comment>
<comment type="pathway">
    <text evidence="2 13">Glycolipid biosynthesis; lipid IV(A) biosynthesis; lipid IV(A) from (3R)-3-hydroxytetradecanoyl-[acyl-carrier-protein] and UDP-N-acetyl-alpha-D-glucosamine: step 6/6.</text>
</comment>
<dbReference type="PANTHER" id="PTHR42724:SF1">
    <property type="entry name" value="TETRAACYLDISACCHARIDE 4'-KINASE, MITOCHONDRIAL-RELATED"/>
    <property type="match status" value="1"/>
</dbReference>
<evidence type="ECO:0000313" key="14">
    <source>
        <dbReference type="EMBL" id="SDB28092.1"/>
    </source>
</evidence>
<dbReference type="UniPathway" id="UPA00359">
    <property type="reaction ID" value="UER00482"/>
</dbReference>
<keyword evidence="10 13" id="KW-0067">ATP-binding</keyword>
<dbReference type="SUPFAM" id="SSF52540">
    <property type="entry name" value="P-loop containing nucleoside triphosphate hydrolases"/>
    <property type="match status" value="1"/>
</dbReference>
<reference evidence="14 15" key="1">
    <citation type="submission" date="2016-10" db="EMBL/GenBank/DDBJ databases">
        <authorList>
            <person name="de Groot N.N."/>
        </authorList>
    </citation>
    <scope>NUCLEOTIDE SEQUENCE [LARGE SCALE GENOMIC DNA]</scope>
    <source>
        <strain evidence="14 15">ATCC 35022</strain>
    </source>
</reference>
<proteinExistence type="inferred from homology"/>
<keyword evidence="9 13" id="KW-0418">Kinase</keyword>
<accession>A0A1G6C5F1</accession>
<comment type="catalytic activity">
    <reaction evidence="13">
        <text>a lipid A disaccharide + ATP = a lipid IVA + ADP + H(+)</text>
        <dbReference type="Rhea" id="RHEA:67840"/>
        <dbReference type="ChEBI" id="CHEBI:15378"/>
        <dbReference type="ChEBI" id="CHEBI:30616"/>
        <dbReference type="ChEBI" id="CHEBI:176343"/>
        <dbReference type="ChEBI" id="CHEBI:176425"/>
        <dbReference type="ChEBI" id="CHEBI:456216"/>
        <dbReference type="EC" id="2.7.1.130"/>
    </reaction>
</comment>
<evidence type="ECO:0000256" key="9">
    <source>
        <dbReference type="ARBA" id="ARBA00022777"/>
    </source>
</evidence>
<evidence type="ECO:0000313" key="15">
    <source>
        <dbReference type="Proteomes" id="UP000199071"/>
    </source>
</evidence>
<evidence type="ECO:0000256" key="3">
    <source>
        <dbReference type="ARBA" id="ARBA00012071"/>
    </source>
</evidence>
<dbReference type="Proteomes" id="UP000199071">
    <property type="component" value="Unassembled WGS sequence"/>
</dbReference>